<protein>
    <submittedName>
        <fullName evidence="1">Uncharacterized protein</fullName>
    </submittedName>
</protein>
<sequence>MKLTLYPRYRHTYASPPASGTPAELTVHDIVSRCKKLENLTFSISADMMLKPIASDTQNNLDCAYILRVTEHPTLRQVVLNCHRGHKFYDQYKPPPTDDFEPFVKAFQQGTNLLGRNIEVKVDFSPGIDIATMGLETMRQYKNGFTWAVTMDWFG</sequence>
<keyword evidence="2" id="KW-1185">Reference proteome</keyword>
<dbReference type="AlphaFoldDB" id="A0A2V1E8K5"/>
<name>A0A2V1E8K5_9PLEO</name>
<evidence type="ECO:0000313" key="1">
    <source>
        <dbReference type="EMBL" id="PVI05974.1"/>
    </source>
</evidence>
<evidence type="ECO:0000313" key="2">
    <source>
        <dbReference type="Proteomes" id="UP000244855"/>
    </source>
</evidence>
<reference evidence="1 2" key="1">
    <citation type="journal article" date="2018" name="Sci. Rep.">
        <title>Comparative genomics provides insights into the lifestyle and reveals functional heterogeneity of dark septate endophytic fungi.</title>
        <authorList>
            <person name="Knapp D.G."/>
            <person name="Nemeth J.B."/>
            <person name="Barry K."/>
            <person name="Hainaut M."/>
            <person name="Henrissat B."/>
            <person name="Johnson J."/>
            <person name="Kuo A."/>
            <person name="Lim J.H.P."/>
            <person name="Lipzen A."/>
            <person name="Nolan M."/>
            <person name="Ohm R.A."/>
            <person name="Tamas L."/>
            <person name="Grigoriev I.V."/>
            <person name="Spatafora J.W."/>
            <person name="Nagy L.G."/>
            <person name="Kovacs G.M."/>
        </authorList>
    </citation>
    <scope>NUCLEOTIDE SEQUENCE [LARGE SCALE GENOMIC DNA]</scope>
    <source>
        <strain evidence="1 2">DSE2036</strain>
    </source>
</reference>
<dbReference type="EMBL" id="KZ805311">
    <property type="protein sequence ID" value="PVI05974.1"/>
    <property type="molecule type" value="Genomic_DNA"/>
</dbReference>
<accession>A0A2V1E8K5</accession>
<dbReference type="Proteomes" id="UP000244855">
    <property type="component" value="Unassembled WGS sequence"/>
</dbReference>
<organism evidence="1 2">
    <name type="scientific">Periconia macrospinosa</name>
    <dbReference type="NCBI Taxonomy" id="97972"/>
    <lineage>
        <taxon>Eukaryota</taxon>
        <taxon>Fungi</taxon>
        <taxon>Dikarya</taxon>
        <taxon>Ascomycota</taxon>
        <taxon>Pezizomycotina</taxon>
        <taxon>Dothideomycetes</taxon>
        <taxon>Pleosporomycetidae</taxon>
        <taxon>Pleosporales</taxon>
        <taxon>Massarineae</taxon>
        <taxon>Periconiaceae</taxon>
        <taxon>Periconia</taxon>
    </lineage>
</organism>
<gene>
    <name evidence="1" type="ORF">DM02DRAFT_55957</name>
</gene>
<proteinExistence type="predicted"/>
<dbReference type="OrthoDB" id="10510260at2759"/>